<dbReference type="Proteomes" id="UP000043763">
    <property type="component" value="Unassembled WGS sequence"/>
</dbReference>
<dbReference type="PROSITE" id="PS50045">
    <property type="entry name" value="SIGMA54_INTERACT_4"/>
    <property type="match status" value="1"/>
</dbReference>
<dbReference type="Gene3D" id="3.40.50.300">
    <property type="entry name" value="P-loop containing nucleotide triphosphate hydrolases"/>
    <property type="match status" value="1"/>
</dbReference>
<dbReference type="InterPro" id="IPR009057">
    <property type="entry name" value="Homeodomain-like_sf"/>
</dbReference>
<evidence type="ECO:0000256" key="7">
    <source>
        <dbReference type="PROSITE-ProRule" id="PRU00169"/>
    </source>
</evidence>
<dbReference type="GO" id="GO:0043565">
    <property type="term" value="F:sequence-specific DNA binding"/>
    <property type="evidence" value="ECO:0007669"/>
    <property type="project" value="InterPro"/>
</dbReference>
<dbReference type="InterPro" id="IPR011006">
    <property type="entry name" value="CheY-like_superfamily"/>
</dbReference>
<keyword evidence="1 7" id="KW-0597">Phosphoprotein</keyword>
<evidence type="ECO:0000256" key="2">
    <source>
        <dbReference type="ARBA" id="ARBA00022741"/>
    </source>
</evidence>
<dbReference type="SMART" id="SM00448">
    <property type="entry name" value="REC"/>
    <property type="match status" value="1"/>
</dbReference>
<dbReference type="CDD" id="cd00009">
    <property type="entry name" value="AAA"/>
    <property type="match status" value="1"/>
</dbReference>
<dbReference type="PROSITE" id="PS00676">
    <property type="entry name" value="SIGMA54_INTERACT_2"/>
    <property type="match status" value="1"/>
</dbReference>
<evidence type="ECO:0000256" key="6">
    <source>
        <dbReference type="ARBA" id="ARBA00023163"/>
    </source>
</evidence>
<protein>
    <submittedName>
        <fullName evidence="10">Acetoacetate metabolism regulatory protein AtoC</fullName>
    </submittedName>
</protein>
<evidence type="ECO:0000313" key="11">
    <source>
        <dbReference type="Proteomes" id="UP000043763"/>
    </source>
</evidence>
<dbReference type="FunFam" id="3.40.50.300:FF:000006">
    <property type="entry name" value="DNA-binding transcriptional regulator NtrC"/>
    <property type="match status" value="1"/>
</dbReference>
<sequence length="449" mass="51038">MPKILVIDDEKNIRDGIKKSLEFEGYEVVTAENGEKGIETVYKGGIDLVITDLKMPEKTGEEFLKDILDFDKHIPVIVLTGHGNVETAVEMMRLGAYDFMTKPFNLDKMLLIIARALESKNIKKTNETLESRVDYHESFYGMIGHSPKILKVYEAIKQVARTKATVLIEGESGTGKELVASAIHQISDRAKQPYITVNCAALSEGVLESELFGHEKGSFTGAIDKKIGRFEAANKGTIFLDEIGEINQTVQVKLLRVLEERVIERVGSNTPIEVDIRVIAATNKKLSEEIKEGKFREDLYYRLNVIKIEMPPLRERREDIPLLIDNFIKEFSKVHSIEIKSVDKKVYKILSSLQWEGNVRELRNTIETMVVMCKDGKIDESNIPDWALKNSDSNFVVENDVTLEELERMYINHLLSNNNFNKAQVAKILGIERATLYRKLKEDSKDAKE</sequence>
<dbReference type="SUPFAM" id="SSF52540">
    <property type="entry name" value="P-loop containing nucleoside triphosphate hydrolases"/>
    <property type="match status" value="1"/>
</dbReference>
<feature type="modified residue" description="4-aspartylphosphate" evidence="7">
    <location>
        <position position="52"/>
    </location>
</feature>
<dbReference type="PANTHER" id="PTHR32071:SF119">
    <property type="entry name" value="SIGMA L-DEPENDENT TRANSCRIPTIONAL REGULATOR YPLP-RELATED"/>
    <property type="match status" value="1"/>
</dbReference>
<evidence type="ECO:0000259" key="9">
    <source>
        <dbReference type="PROSITE" id="PS50110"/>
    </source>
</evidence>
<dbReference type="SUPFAM" id="SSF46689">
    <property type="entry name" value="Homeodomain-like"/>
    <property type="match status" value="1"/>
</dbReference>
<evidence type="ECO:0000313" key="10">
    <source>
        <dbReference type="EMBL" id="CRF32754.1"/>
    </source>
</evidence>
<dbReference type="Gene3D" id="1.10.10.60">
    <property type="entry name" value="Homeodomain-like"/>
    <property type="match status" value="1"/>
</dbReference>
<evidence type="ECO:0000259" key="8">
    <source>
        <dbReference type="PROSITE" id="PS50045"/>
    </source>
</evidence>
<evidence type="ECO:0000256" key="5">
    <source>
        <dbReference type="ARBA" id="ARBA00023015"/>
    </source>
</evidence>
<dbReference type="SUPFAM" id="SSF52172">
    <property type="entry name" value="CheY-like"/>
    <property type="match status" value="1"/>
</dbReference>
<dbReference type="InterPro" id="IPR001789">
    <property type="entry name" value="Sig_transdc_resp-reg_receiver"/>
</dbReference>
<evidence type="ECO:0000256" key="3">
    <source>
        <dbReference type="ARBA" id="ARBA00022840"/>
    </source>
</evidence>
<evidence type="ECO:0000256" key="1">
    <source>
        <dbReference type="ARBA" id="ARBA00022553"/>
    </source>
</evidence>
<dbReference type="GO" id="GO:0000160">
    <property type="term" value="P:phosphorelay signal transduction system"/>
    <property type="evidence" value="ECO:0007669"/>
    <property type="project" value="UniProtKB-KW"/>
</dbReference>
<keyword evidence="3" id="KW-0067">ATP-binding</keyword>
<accession>A0A0G4K608</accession>
<dbReference type="PROSITE" id="PS00675">
    <property type="entry name" value="SIGMA54_INTERACT_1"/>
    <property type="match status" value="1"/>
</dbReference>
<evidence type="ECO:0000256" key="4">
    <source>
        <dbReference type="ARBA" id="ARBA00023012"/>
    </source>
</evidence>
<keyword evidence="5" id="KW-0805">Transcription regulation</keyword>
<feature type="domain" description="Sigma-54 factor interaction" evidence="8">
    <location>
        <begin position="142"/>
        <end position="371"/>
    </location>
</feature>
<organism evidence="10 11">
    <name type="scientific">Brachyspira suanatina</name>
    <dbReference type="NCBI Taxonomy" id="381802"/>
    <lineage>
        <taxon>Bacteria</taxon>
        <taxon>Pseudomonadati</taxon>
        <taxon>Spirochaetota</taxon>
        <taxon>Spirochaetia</taxon>
        <taxon>Brachyspirales</taxon>
        <taxon>Brachyspiraceae</taxon>
        <taxon>Brachyspira</taxon>
    </lineage>
</organism>
<dbReference type="InterPro" id="IPR058031">
    <property type="entry name" value="AAA_lid_NorR"/>
</dbReference>
<keyword evidence="4" id="KW-0902">Two-component regulatory system</keyword>
<dbReference type="GO" id="GO:0006355">
    <property type="term" value="P:regulation of DNA-templated transcription"/>
    <property type="evidence" value="ECO:0007669"/>
    <property type="project" value="InterPro"/>
</dbReference>
<dbReference type="Pfam" id="PF00158">
    <property type="entry name" value="Sigma54_activat"/>
    <property type="match status" value="1"/>
</dbReference>
<gene>
    <name evidence="10" type="primary">atoC</name>
    <name evidence="10" type="ORF">BRSU_1003</name>
</gene>
<feature type="domain" description="Response regulatory" evidence="9">
    <location>
        <begin position="3"/>
        <end position="117"/>
    </location>
</feature>
<proteinExistence type="predicted"/>
<name>A0A0G4K608_9SPIR</name>
<keyword evidence="2" id="KW-0547">Nucleotide-binding</keyword>
<dbReference type="Gene3D" id="3.40.50.2300">
    <property type="match status" value="1"/>
</dbReference>
<dbReference type="InterPro" id="IPR027417">
    <property type="entry name" value="P-loop_NTPase"/>
</dbReference>
<dbReference type="Pfam" id="PF25601">
    <property type="entry name" value="AAA_lid_14"/>
    <property type="match status" value="1"/>
</dbReference>
<dbReference type="EMBL" id="CVLB01000001">
    <property type="protein sequence ID" value="CRF32754.1"/>
    <property type="molecule type" value="Genomic_DNA"/>
</dbReference>
<dbReference type="GO" id="GO:0005524">
    <property type="term" value="F:ATP binding"/>
    <property type="evidence" value="ECO:0007669"/>
    <property type="project" value="UniProtKB-KW"/>
</dbReference>
<dbReference type="InterPro" id="IPR002197">
    <property type="entry name" value="HTH_Fis"/>
</dbReference>
<dbReference type="SMART" id="SM00382">
    <property type="entry name" value="AAA"/>
    <property type="match status" value="1"/>
</dbReference>
<reference evidence="11" key="1">
    <citation type="submission" date="2015-04" db="EMBL/GenBank/DDBJ databases">
        <authorList>
            <person name="Mushtaq Mamoona"/>
        </authorList>
    </citation>
    <scope>NUCLEOTIDE SEQUENCE [LARGE SCALE GENOMIC DNA]</scope>
    <source>
        <strain evidence="11">AN4859/03</strain>
    </source>
</reference>
<dbReference type="InterPro" id="IPR025943">
    <property type="entry name" value="Sigma_54_int_dom_ATP-bd_2"/>
</dbReference>
<dbReference type="PANTHER" id="PTHR32071">
    <property type="entry name" value="TRANSCRIPTIONAL REGULATORY PROTEIN"/>
    <property type="match status" value="1"/>
</dbReference>
<dbReference type="Pfam" id="PF00072">
    <property type="entry name" value="Response_reg"/>
    <property type="match status" value="1"/>
</dbReference>
<dbReference type="FunFam" id="3.40.50.2300:FF:000018">
    <property type="entry name" value="DNA-binding transcriptional regulator NtrC"/>
    <property type="match status" value="1"/>
</dbReference>
<dbReference type="Pfam" id="PF02954">
    <property type="entry name" value="HTH_8"/>
    <property type="match status" value="1"/>
</dbReference>
<keyword evidence="11" id="KW-1185">Reference proteome</keyword>
<dbReference type="InterPro" id="IPR002078">
    <property type="entry name" value="Sigma_54_int"/>
</dbReference>
<dbReference type="RefSeq" id="WP_048594181.1">
    <property type="nucleotide sequence ID" value="NZ_CVLB01000001.1"/>
</dbReference>
<dbReference type="InterPro" id="IPR003593">
    <property type="entry name" value="AAA+_ATPase"/>
</dbReference>
<keyword evidence="6" id="KW-0804">Transcription</keyword>
<dbReference type="PROSITE" id="PS50110">
    <property type="entry name" value="RESPONSE_REGULATORY"/>
    <property type="match status" value="1"/>
</dbReference>
<dbReference type="InterPro" id="IPR025662">
    <property type="entry name" value="Sigma_54_int_dom_ATP-bd_1"/>
</dbReference>
<dbReference type="Gene3D" id="1.10.8.60">
    <property type="match status" value="1"/>
</dbReference>
<dbReference type="AlphaFoldDB" id="A0A0G4K608"/>
<dbReference type="OrthoDB" id="9803970at2"/>